<organism evidence="5">
    <name type="scientific">Mucor ambiguus</name>
    <dbReference type="NCBI Taxonomy" id="91626"/>
    <lineage>
        <taxon>Eukaryota</taxon>
        <taxon>Fungi</taxon>
        <taxon>Fungi incertae sedis</taxon>
        <taxon>Mucoromycota</taxon>
        <taxon>Mucoromycotina</taxon>
        <taxon>Mucoromycetes</taxon>
        <taxon>Mucorales</taxon>
        <taxon>Mucorineae</taxon>
        <taxon>Mucoraceae</taxon>
        <taxon>Mucor</taxon>
    </lineage>
</organism>
<feature type="domain" description="Phorbol-ester/DAG-type" evidence="4">
    <location>
        <begin position="578"/>
        <end position="627"/>
    </location>
</feature>
<keyword evidence="1" id="KW-0479">Metal-binding</keyword>
<dbReference type="SUPFAM" id="SSF48371">
    <property type="entry name" value="ARM repeat"/>
    <property type="match status" value="1"/>
</dbReference>
<feature type="compositionally biased region" description="Basic and acidic residues" evidence="3">
    <location>
        <begin position="493"/>
        <end position="503"/>
    </location>
</feature>
<feature type="region of interest" description="Disordered" evidence="3">
    <location>
        <begin position="493"/>
        <end position="530"/>
    </location>
</feature>
<dbReference type="SMART" id="SM00109">
    <property type="entry name" value="C1"/>
    <property type="match status" value="2"/>
</dbReference>
<feature type="region of interest" description="Disordered" evidence="3">
    <location>
        <begin position="134"/>
        <end position="174"/>
    </location>
</feature>
<dbReference type="InterPro" id="IPR046349">
    <property type="entry name" value="C1-like_sf"/>
</dbReference>
<feature type="compositionally biased region" description="Polar residues" evidence="3">
    <location>
        <begin position="928"/>
        <end position="938"/>
    </location>
</feature>
<evidence type="ECO:0000256" key="2">
    <source>
        <dbReference type="ARBA" id="ARBA00022833"/>
    </source>
</evidence>
<dbReference type="GO" id="GO:0046872">
    <property type="term" value="F:metal ion binding"/>
    <property type="evidence" value="ECO:0007669"/>
    <property type="project" value="UniProtKB-KW"/>
</dbReference>
<dbReference type="OrthoDB" id="6270916at2759"/>
<accession>A0A0C9M6D0</accession>
<evidence type="ECO:0000256" key="3">
    <source>
        <dbReference type="SAM" id="MobiDB-lite"/>
    </source>
</evidence>
<dbReference type="Gene3D" id="3.30.60.20">
    <property type="match status" value="1"/>
</dbReference>
<feature type="region of interest" description="Disordered" evidence="3">
    <location>
        <begin position="273"/>
        <end position="322"/>
    </location>
</feature>
<name>A0A0C9M6D0_9FUNG</name>
<proteinExistence type="predicted"/>
<dbReference type="SUPFAM" id="SSF57889">
    <property type="entry name" value="Cysteine-rich domain"/>
    <property type="match status" value="2"/>
</dbReference>
<feature type="compositionally biased region" description="Low complexity" evidence="3">
    <location>
        <begin position="137"/>
        <end position="149"/>
    </location>
</feature>
<dbReference type="InterPro" id="IPR016024">
    <property type="entry name" value="ARM-type_fold"/>
</dbReference>
<dbReference type="Proteomes" id="UP000053815">
    <property type="component" value="Unassembled WGS sequence"/>
</dbReference>
<protein>
    <recommendedName>
        <fullName evidence="4">Phorbol-ester/DAG-type domain-containing protein</fullName>
    </recommendedName>
</protein>
<feature type="region of interest" description="Disordered" evidence="3">
    <location>
        <begin position="337"/>
        <end position="369"/>
    </location>
</feature>
<feature type="compositionally biased region" description="Low complexity" evidence="3">
    <location>
        <begin position="348"/>
        <end position="363"/>
    </location>
</feature>
<feature type="compositionally biased region" description="Low complexity" evidence="3">
    <location>
        <begin position="517"/>
        <end position="526"/>
    </location>
</feature>
<feature type="region of interest" description="Disordered" evidence="3">
    <location>
        <begin position="31"/>
        <end position="61"/>
    </location>
</feature>
<dbReference type="EMBL" id="DF836377">
    <property type="protein sequence ID" value="GAN05341.1"/>
    <property type="molecule type" value="Genomic_DNA"/>
</dbReference>
<gene>
    <name evidence="5" type="ORF">MAM1_0088c04811</name>
</gene>
<keyword evidence="6" id="KW-1185">Reference proteome</keyword>
<evidence type="ECO:0000313" key="6">
    <source>
        <dbReference type="Proteomes" id="UP000053815"/>
    </source>
</evidence>
<keyword evidence="2" id="KW-0862">Zinc</keyword>
<feature type="domain" description="Phorbol-ester/DAG-type" evidence="4">
    <location>
        <begin position="681"/>
        <end position="731"/>
    </location>
</feature>
<evidence type="ECO:0000313" key="5">
    <source>
        <dbReference type="EMBL" id="GAN05341.1"/>
    </source>
</evidence>
<dbReference type="InterPro" id="IPR002219">
    <property type="entry name" value="PKC_DAG/PE"/>
</dbReference>
<feature type="compositionally biased region" description="Low complexity" evidence="3">
    <location>
        <begin position="35"/>
        <end position="49"/>
    </location>
</feature>
<feature type="region of interest" description="Disordered" evidence="3">
    <location>
        <begin position="920"/>
        <end position="944"/>
    </location>
</feature>
<dbReference type="Pfam" id="PF00130">
    <property type="entry name" value="C1_1"/>
    <property type="match status" value="1"/>
</dbReference>
<reference evidence="5" key="1">
    <citation type="submission" date="2014-09" db="EMBL/GenBank/DDBJ databases">
        <title>Draft genome sequence of an oleaginous Mucoromycotina fungus Mucor ambiguus NBRC6742.</title>
        <authorList>
            <person name="Takeda I."/>
            <person name="Yamane N."/>
            <person name="Morita T."/>
            <person name="Tamano K."/>
            <person name="Machida M."/>
            <person name="Baker S."/>
            <person name="Koike H."/>
        </authorList>
    </citation>
    <scope>NUCLEOTIDE SEQUENCE</scope>
    <source>
        <strain evidence="5">NBRC 6742</strain>
    </source>
</reference>
<dbReference type="PROSITE" id="PS50081">
    <property type="entry name" value="ZF_DAG_PE_2"/>
    <property type="match status" value="2"/>
</dbReference>
<evidence type="ECO:0000256" key="1">
    <source>
        <dbReference type="ARBA" id="ARBA00022723"/>
    </source>
</evidence>
<sequence length="2567" mass="290013">MPNSTPNSRFNATIINIHSPNDEIHSVNHDESFRRTSNASSNNTNHTTRQQPPPPKPSPKVEEYRKMIQHIIGKILKRKRPPTALFHLSELCRTTQVSDQFENDDTIDLLIQLRSALMVCHQVGLSAQVLMQGERTPSASPASSRANSPAPSPRTGSPAARSTDGIAASTSNNVAKEKRSEFETILHVLSDLVLNDSRFKTASPKPSRPPYTMQTILIDIALLLVQIRDDSTGLYHIGTVFLPAFEAFSDGNMLGKLLSLFLDSLLPKLMKLKDEPNKPPRVSHLPKPSSFLAEATPRNSHNNPNTPTINIQSPEPDQAANTPMKMSHLTIDTRPYSIESTGAGVGGPSSPHSPHYSPAAQSSTHSSMQGQSTTEYHAYALFTPLLFFMIQYLDPYLAAQPTKAQQDNLSFSLTKQANSIHNFHRALSFMMSCKPDLYLDILDVISHSSSEVKFRACQILLYYYFVSVGHVMVADPLPLLGTREELEVLDQHREQQEFEEQRQKNHQYNRQHSTYSQQQQQQQQQQNYRPHLMRHPSTADSLEEDGIEDHHVWYPYMFDHASPKPTGLFDPSSSSSSNSTFPLMVHDDMNEAFCKECFKLIKGFGLRCYQCKGSVHYNCSSAVADMKEQGLMFYVKAGGIQKVVTPQYCNIPPQPRFRDMVNRGILGWNIKSNASRVGLLGHMFQLVNLYTLTICACCGLPLWDITQQGYHCMECNRFVHVQCLAEAEEDNGFRIYDTARSRFQICVPYQPLLESDIQISQSELSKSLCAYYGDALPTSADVLDGRSFEEVGTMLNALVLQDHILHCGVAAGCILITHESDDPLLLSQQPQDKPTVSIDAPLFKLDTQPSHCAVLTRAIHLCSDYLASGKCFGSVFLTDFCGNKASTVDRYVLSKEEYLGHLSAMVKCLMTNFDSGSNITAATPVPSSPMQPATTTSTTDKRRSAGDAHGFLQVSPNPFAQAASWEDDQDDDFSEGHIPHESLDRSMLLSWLMTNLNFKSRKAAEILLQHMRNLGFFERFDASPMLFPNDNKFKDHQDSKAVQVIFPVPYAIDCSAHVESLINSIEACLQDVDLSINECGLLLLVRRCWPDPFMSAYTRERLIHAIVGWIFDEDERLLALHAELTSSKSPHHVHAASKQQNKWAQAALLSRMKGGSGSNPTSDRHRLSTFRQTTTAGVSSGASSIYVTTRAALRDRYIVRWMATIHDMDKEAYTDILFSAMEEIVDNKYEECTVPHWGETHDVKKRVLQKYEQLVGYILKLKTNGLTFASLDSILQQWLERTHMEFSHLGILQEKEPVDMRHLAKLCSTRVPLTKSAASVADLANPIDIIMSQFAAGDTQSIDRGMRWLTLVTHSGTGIPSNSLAHIARLIVAARTPLDITAEFVKIVWFQAVHGLNMPTPRAAVIDIIGYLNEIALDTLQVNNESHSLSDQSLTSSQTFIKYSAALACFAYNCPLKHIAELGIVPRVGDRAINAAAAPHSKRATMAENSVMMQADEKTPLIQCMLRYLRFDQLNVREDVIKMFYGLSHWGLGISNKDEFMTKCMPQLIPCIWELLTPTHDHLSDINLGLLMKLISVDVRYFQACVFKIFEDANWEVRYQGLDNLFGLFTKMDAAFQTEWLKLLSHLGPVFSYFVGCLWDKEEYVRSKAYALIRTFGTLHLRSAFRCWEAYFLTATDRQKMSLVSLMTQLNALFPDWQVLQWESLLEALEMKTPVNILDEYTRSPSSLEGDLIKDDVDVPSSHEEHHHHHDQESAESENVKVLMLTLALQMLSNHLSIEPAQIARLKFILVQQMCFQNCQLFNDGGDITVEFGLLKYNPKDPARVAVMISCIRGLKKIMDSFAPLPAETVAAMASDSLEQSRMNLSENSSPGVHFIDVVLKMMNSGIDLTKLGHMMLKAWLEIVLIVVYKASSHIHNILEREYEQHIVTCMKQIIDLLTEDISEENKLLILEILKCLLRRSDHLTAMVLSKQILALGKLMTKLGVRNSEPVYLKAKQFLKNAFLRFAVAGLFVLMFKNQTVSDANAGDVDLFFVLRTVIDPEDVIPDEDVRGEIIYLRDQPVRDVLDKLMKQQMERKAFSTVLHNTSRYVETVHTHPYSENILNDYAGFIHALIKHTTEWRRSDWNINPVFTMSAILLKEHPYHHAILLPPIQAIFKHGLSNCAIQPEAVVKLMAAYSAIATIPGAQPNNVFVDIMMDELKHTIANVSKPNKDTLLVLLQLVLWDTKANGQAWYTTMETSILGDMLRGHHRLRYFDGKLLELLPFFVGFMKRASTSQQFTKKDFKVYSCIAQLIVAMCLKDPKLMVIIFGYLKLEEGAECLRFLNWFVLTLLRENADSLLYDMLGYEVVLTELLVRTFNTVEVDFHMPDLNFSYNPSSEKLLLCFLLLKSYVLLKLRSGNVNNNNPIKTQALNPISFWLTLWPALRRLLDLIEPSTLFMSGNVGLSVWNMFLSLLQFLFVCRSEVVMINAYEWSDLLDDLLKKLDQDNCHISYQDNGGMDHVISLDDFRKQVTKLKAMFDVPPIEVPATTMINQLFLEMRDVMRLQAESIQIQGNNRALMQTMNPAF</sequence>
<feature type="compositionally biased region" description="Polar residues" evidence="3">
    <location>
        <begin position="297"/>
        <end position="321"/>
    </location>
</feature>
<evidence type="ECO:0000259" key="4">
    <source>
        <dbReference type="PROSITE" id="PS50081"/>
    </source>
</evidence>
<dbReference type="STRING" id="91626.A0A0C9M6D0"/>